<keyword evidence="3" id="KW-1185">Reference proteome</keyword>
<dbReference type="Proteomes" id="UP001209570">
    <property type="component" value="Unassembled WGS sequence"/>
</dbReference>
<sequence length="126" mass="13491">MLPRDGLLLDGASEQQNRLHKDDGAGPHGDGRRLREDRWSSRVRLACRGLRPRQEAANVGLKGDRALAEELAGSAPSRQHVEAAATAAVSEVSVVPKAGPVPLLVPSKRLCTQRSSTLDVGREISL</sequence>
<reference evidence="2" key="1">
    <citation type="submission" date="2021-12" db="EMBL/GenBank/DDBJ databases">
        <title>Prjna785345.</title>
        <authorList>
            <person name="Rujirawat T."/>
            <person name="Krajaejun T."/>
        </authorList>
    </citation>
    <scope>NUCLEOTIDE SEQUENCE</scope>
    <source>
        <strain evidence="2">Pi057C3</strain>
    </source>
</reference>
<evidence type="ECO:0000256" key="1">
    <source>
        <dbReference type="SAM" id="MobiDB-lite"/>
    </source>
</evidence>
<organism evidence="2 3">
    <name type="scientific">Pythium insidiosum</name>
    <name type="common">Pythiosis disease agent</name>
    <dbReference type="NCBI Taxonomy" id="114742"/>
    <lineage>
        <taxon>Eukaryota</taxon>
        <taxon>Sar</taxon>
        <taxon>Stramenopiles</taxon>
        <taxon>Oomycota</taxon>
        <taxon>Peronosporomycetes</taxon>
        <taxon>Pythiales</taxon>
        <taxon>Pythiaceae</taxon>
        <taxon>Pythium</taxon>
    </lineage>
</organism>
<gene>
    <name evidence="2" type="ORF">P43SY_011904</name>
</gene>
<feature type="region of interest" description="Disordered" evidence="1">
    <location>
        <begin position="1"/>
        <end position="37"/>
    </location>
</feature>
<comment type="caution">
    <text evidence="2">The sequence shown here is derived from an EMBL/GenBank/DDBJ whole genome shotgun (WGS) entry which is preliminary data.</text>
</comment>
<dbReference type="EMBL" id="JAKCXM010003349">
    <property type="protein sequence ID" value="KAJ0389661.1"/>
    <property type="molecule type" value="Genomic_DNA"/>
</dbReference>
<name>A0AAD5L4Y8_PYTIN</name>
<feature type="compositionally biased region" description="Basic and acidic residues" evidence="1">
    <location>
        <begin position="17"/>
        <end position="37"/>
    </location>
</feature>
<evidence type="ECO:0000313" key="3">
    <source>
        <dbReference type="Proteomes" id="UP001209570"/>
    </source>
</evidence>
<accession>A0AAD5L4Y8</accession>
<proteinExistence type="predicted"/>
<evidence type="ECO:0000313" key="2">
    <source>
        <dbReference type="EMBL" id="KAJ0389661.1"/>
    </source>
</evidence>
<dbReference type="AlphaFoldDB" id="A0AAD5L4Y8"/>
<protein>
    <submittedName>
        <fullName evidence="2">Uncharacterized protein</fullName>
    </submittedName>
</protein>